<gene>
    <name evidence="7" type="ORF">LF1_34390</name>
</gene>
<dbReference type="EMBL" id="VRLW01000001">
    <property type="protein sequence ID" value="KAA1260897.1"/>
    <property type="molecule type" value="Genomic_DNA"/>
</dbReference>
<dbReference type="PANTHER" id="PTHR37326:SF1">
    <property type="entry name" value="BLL3975 PROTEIN"/>
    <property type="match status" value="1"/>
</dbReference>
<dbReference type="AlphaFoldDB" id="A0A5B1CI58"/>
<dbReference type="InterPro" id="IPR043795">
    <property type="entry name" value="N-alpha-Ac-DABA-like"/>
</dbReference>
<feature type="region of interest" description="Disordered" evidence="5">
    <location>
        <begin position="330"/>
        <end position="355"/>
    </location>
</feature>
<keyword evidence="2" id="KW-0479">Metal-binding</keyword>
<evidence type="ECO:0000256" key="3">
    <source>
        <dbReference type="ARBA" id="ARBA00022801"/>
    </source>
</evidence>
<dbReference type="GO" id="GO:0016811">
    <property type="term" value="F:hydrolase activity, acting on carbon-nitrogen (but not peptide) bonds, in linear amides"/>
    <property type="evidence" value="ECO:0007669"/>
    <property type="project" value="InterPro"/>
</dbReference>
<dbReference type="RefSeq" id="WP_235033349.1">
    <property type="nucleotide sequence ID" value="NZ_LWSK01000059.1"/>
</dbReference>
<evidence type="ECO:0000313" key="7">
    <source>
        <dbReference type="EMBL" id="KAA1260897.1"/>
    </source>
</evidence>
<feature type="region of interest" description="Disordered" evidence="5">
    <location>
        <begin position="1"/>
        <end position="22"/>
    </location>
</feature>
<dbReference type="CDD" id="cd06251">
    <property type="entry name" value="M14_ASTE_ASPA-like"/>
    <property type="match status" value="1"/>
</dbReference>
<keyword evidence="8" id="KW-1185">Reference proteome</keyword>
<dbReference type="PANTHER" id="PTHR37326">
    <property type="entry name" value="BLL3975 PROTEIN"/>
    <property type="match status" value="1"/>
</dbReference>
<dbReference type="Gene3D" id="3.40.630.10">
    <property type="entry name" value="Zn peptidases"/>
    <property type="match status" value="1"/>
</dbReference>
<proteinExistence type="predicted"/>
<evidence type="ECO:0000256" key="1">
    <source>
        <dbReference type="ARBA" id="ARBA00001947"/>
    </source>
</evidence>
<dbReference type="PIRSF" id="PIRSF039012">
    <property type="entry name" value="ASP"/>
    <property type="match status" value="1"/>
</dbReference>
<dbReference type="InterPro" id="IPR053138">
    <property type="entry name" value="N-alpha-Ac-DABA_deacetylase"/>
</dbReference>
<evidence type="ECO:0000313" key="8">
    <source>
        <dbReference type="Proteomes" id="UP000322699"/>
    </source>
</evidence>
<dbReference type="GO" id="GO:0016788">
    <property type="term" value="F:hydrolase activity, acting on ester bonds"/>
    <property type="evidence" value="ECO:0007669"/>
    <property type="project" value="InterPro"/>
</dbReference>
<keyword evidence="4" id="KW-0862">Zinc</keyword>
<evidence type="ECO:0000256" key="4">
    <source>
        <dbReference type="ARBA" id="ARBA00022833"/>
    </source>
</evidence>
<accession>A0A5B1CI58</accession>
<dbReference type="InterPro" id="IPR055438">
    <property type="entry name" value="AstE_AspA_cat"/>
</dbReference>
<dbReference type="SUPFAM" id="SSF53187">
    <property type="entry name" value="Zn-dependent exopeptidases"/>
    <property type="match status" value="1"/>
</dbReference>
<dbReference type="Pfam" id="PF24827">
    <property type="entry name" value="AstE_AspA_cat"/>
    <property type="match status" value="1"/>
</dbReference>
<feature type="compositionally biased region" description="Basic and acidic residues" evidence="5">
    <location>
        <begin position="333"/>
        <end position="355"/>
    </location>
</feature>
<evidence type="ECO:0000259" key="6">
    <source>
        <dbReference type="Pfam" id="PF24827"/>
    </source>
</evidence>
<name>A0A5B1CI58_9BACT</name>
<comment type="caution">
    <text evidence="7">The sequence shown here is derived from an EMBL/GenBank/DDBJ whole genome shotgun (WGS) entry which is preliminary data.</text>
</comment>
<dbReference type="Proteomes" id="UP000322699">
    <property type="component" value="Unassembled WGS sequence"/>
</dbReference>
<protein>
    <submittedName>
        <fullName evidence="7">Succinylglutamate desuccinylase / Aspartoacylase family protein</fullName>
    </submittedName>
</protein>
<keyword evidence="3" id="KW-0378">Hydrolase</keyword>
<evidence type="ECO:0000256" key="5">
    <source>
        <dbReference type="SAM" id="MobiDB-lite"/>
    </source>
</evidence>
<comment type="cofactor">
    <cofactor evidence="1">
        <name>Zn(2+)</name>
        <dbReference type="ChEBI" id="CHEBI:29105"/>
    </cofactor>
</comment>
<evidence type="ECO:0000256" key="2">
    <source>
        <dbReference type="ARBA" id="ARBA00022723"/>
    </source>
</evidence>
<sequence>MDKNEKMTDSEFPTPNSGKSIEDWLGQPIPRGDVSNVFLPVSESYAGIALKIPLQIQRGEKDGPVVFVTAALHGDELNGVGAIRELLLDETFKLKSGSLVLVPILNLLAFDRHSRYMPDRRDLNRCFPGSPGGSLASRVADNIFTELVGRCDYGIDLHTAAVRRTNYPNVRADMKDPKVAELAKTFGAEVIVDYAGAAGTLRREACLAGCPTIVLEGGEVWKVEPAIVETAVRGIKNVLRHLDMIDGDIEVPETQMIVNKTQWVRADHGGFLQYHARPGQVVEKDQPLATNSDLLGRENRLMVAPFDGVVIGMTTIPAVGPGQPVFHVGKLPKNTDADEVHESRQETESLEQRTVEDLSSNVLVIKHDDQRDMGRS</sequence>
<dbReference type="GO" id="GO:0046872">
    <property type="term" value="F:metal ion binding"/>
    <property type="evidence" value="ECO:0007669"/>
    <property type="project" value="UniProtKB-KW"/>
</dbReference>
<feature type="domain" description="Succinylglutamate desuccinylase/Aspartoacylase catalytic" evidence="6">
    <location>
        <begin position="63"/>
        <end position="242"/>
    </location>
</feature>
<organism evidence="7 8">
    <name type="scientific">Rubripirellula obstinata</name>
    <dbReference type="NCBI Taxonomy" id="406547"/>
    <lineage>
        <taxon>Bacteria</taxon>
        <taxon>Pseudomonadati</taxon>
        <taxon>Planctomycetota</taxon>
        <taxon>Planctomycetia</taxon>
        <taxon>Pirellulales</taxon>
        <taxon>Pirellulaceae</taxon>
        <taxon>Rubripirellula</taxon>
    </lineage>
</organism>
<reference evidence="7 8" key="1">
    <citation type="submission" date="2019-08" db="EMBL/GenBank/DDBJ databases">
        <title>Deep-cultivation of Planctomycetes and their phenomic and genomic characterization uncovers novel biology.</title>
        <authorList>
            <person name="Wiegand S."/>
            <person name="Jogler M."/>
            <person name="Boedeker C."/>
            <person name="Pinto D."/>
            <person name="Vollmers J."/>
            <person name="Rivas-Marin E."/>
            <person name="Kohn T."/>
            <person name="Peeters S.H."/>
            <person name="Heuer A."/>
            <person name="Rast P."/>
            <person name="Oberbeckmann S."/>
            <person name="Bunk B."/>
            <person name="Jeske O."/>
            <person name="Meyerdierks A."/>
            <person name="Storesund J.E."/>
            <person name="Kallscheuer N."/>
            <person name="Luecker S."/>
            <person name="Lage O.M."/>
            <person name="Pohl T."/>
            <person name="Merkel B.J."/>
            <person name="Hornburger P."/>
            <person name="Mueller R.-W."/>
            <person name="Bruemmer F."/>
            <person name="Labrenz M."/>
            <person name="Spormann A.M."/>
            <person name="Op Den Camp H."/>
            <person name="Overmann J."/>
            <person name="Amann R."/>
            <person name="Jetten M.S.M."/>
            <person name="Mascher T."/>
            <person name="Medema M.H."/>
            <person name="Devos D.P."/>
            <person name="Kaster A.-K."/>
            <person name="Ovreas L."/>
            <person name="Rohde M."/>
            <person name="Galperin M.Y."/>
            <person name="Jogler C."/>
        </authorList>
    </citation>
    <scope>NUCLEOTIDE SEQUENCE [LARGE SCALE GENOMIC DNA]</scope>
    <source>
        <strain evidence="7 8">LF1</strain>
    </source>
</reference>